<evidence type="ECO:0000256" key="1">
    <source>
        <dbReference type="SAM" id="Phobius"/>
    </source>
</evidence>
<organism evidence="2 3">
    <name type="scientific">Cronartium quercuum f. sp. fusiforme G11</name>
    <dbReference type="NCBI Taxonomy" id="708437"/>
    <lineage>
        <taxon>Eukaryota</taxon>
        <taxon>Fungi</taxon>
        <taxon>Dikarya</taxon>
        <taxon>Basidiomycota</taxon>
        <taxon>Pucciniomycotina</taxon>
        <taxon>Pucciniomycetes</taxon>
        <taxon>Pucciniales</taxon>
        <taxon>Coleosporiaceae</taxon>
        <taxon>Cronartium</taxon>
    </lineage>
</organism>
<comment type="caution">
    <text evidence="2">The sequence shown here is derived from an EMBL/GenBank/DDBJ whole genome shotgun (WGS) entry which is preliminary data.</text>
</comment>
<keyword evidence="3" id="KW-1185">Reference proteome</keyword>
<gene>
    <name evidence="2" type="ORF">CROQUDRAFT_86879</name>
</gene>
<name>A0A9P6NXR4_9BASI</name>
<keyword evidence="1" id="KW-0472">Membrane</keyword>
<keyword evidence="1" id="KW-1133">Transmembrane helix</keyword>
<dbReference type="Proteomes" id="UP000886653">
    <property type="component" value="Unassembled WGS sequence"/>
</dbReference>
<keyword evidence="1" id="KW-0812">Transmembrane</keyword>
<reference evidence="2" key="1">
    <citation type="submission" date="2013-11" db="EMBL/GenBank/DDBJ databases">
        <title>Genome sequence of the fusiform rust pathogen reveals effectors for host alternation and coevolution with pine.</title>
        <authorList>
            <consortium name="DOE Joint Genome Institute"/>
            <person name="Smith K."/>
            <person name="Pendleton A."/>
            <person name="Kubisiak T."/>
            <person name="Anderson C."/>
            <person name="Salamov A."/>
            <person name="Aerts A."/>
            <person name="Riley R."/>
            <person name="Clum A."/>
            <person name="Lindquist E."/>
            <person name="Ence D."/>
            <person name="Campbell M."/>
            <person name="Kronenberg Z."/>
            <person name="Feau N."/>
            <person name="Dhillon B."/>
            <person name="Hamelin R."/>
            <person name="Burleigh J."/>
            <person name="Smith J."/>
            <person name="Yandell M."/>
            <person name="Nelson C."/>
            <person name="Grigoriev I."/>
            <person name="Davis J."/>
        </authorList>
    </citation>
    <scope>NUCLEOTIDE SEQUENCE</scope>
    <source>
        <strain evidence="2">G11</strain>
    </source>
</reference>
<sequence>MSHNNTSKPSTSNSKINRLSELFALSSTVSLAIFFLFAIFISLLLTVFICLARTLLSTLEQRQPSHPNQIETTNVGPSQIHYPQKSFRDLRPAHSSTILPQANPNEQRPSTLYSSVFPRSNLTASSSDNIRLSTVKQWRGFSVHSNSLPEDHEGPFVDIPLENVAPVPVPAPRPRTPPNNYWFQSQPSFENSLSILLV</sequence>
<protein>
    <submittedName>
        <fullName evidence="2">Uncharacterized protein</fullName>
    </submittedName>
</protein>
<accession>A0A9P6NXR4</accession>
<evidence type="ECO:0000313" key="3">
    <source>
        <dbReference type="Proteomes" id="UP000886653"/>
    </source>
</evidence>
<proteinExistence type="predicted"/>
<dbReference type="AlphaFoldDB" id="A0A9P6NXR4"/>
<evidence type="ECO:0000313" key="2">
    <source>
        <dbReference type="EMBL" id="KAG0151456.1"/>
    </source>
</evidence>
<feature type="transmembrane region" description="Helical" evidence="1">
    <location>
        <begin position="29"/>
        <end position="52"/>
    </location>
</feature>
<dbReference type="EMBL" id="MU167213">
    <property type="protein sequence ID" value="KAG0151456.1"/>
    <property type="molecule type" value="Genomic_DNA"/>
</dbReference>